<dbReference type="InterPro" id="IPR020046">
    <property type="entry name" value="5-3_exonucl_a-hlix_arch_N"/>
</dbReference>
<keyword evidence="8 16" id="KW-0227">DNA damage</keyword>
<feature type="domain" description="5'-3' exonuclease" evidence="17">
    <location>
        <begin position="5"/>
        <end position="265"/>
    </location>
</feature>
<dbReference type="Pfam" id="PF02739">
    <property type="entry name" value="5_3_exonuc_N"/>
    <property type="match status" value="1"/>
</dbReference>
<dbReference type="Pfam" id="PF00476">
    <property type="entry name" value="DNA_pol_A"/>
    <property type="match status" value="1"/>
</dbReference>
<dbReference type="Gene3D" id="3.40.50.1010">
    <property type="entry name" value="5'-nuclease"/>
    <property type="match status" value="1"/>
</dbReference>
<evidence type="ECO:0000256" key="4">
    <source>
        <dbReference type="ARBA" id="ARBA00022679"/>
    </source>
</evidence>
<name>A0A1Y6CRT1_9BACT</name>
<dbReference type="CDD" id="cd08637">
    <property type="entry name" value="DNA_pol_A_pol_I_C"/>
    <property type="match status" value="1"/>
</dbReference>
<dbReference type="Proteomes" id="UP000192907">
    <property type="component" value="Unassembled WGS sequence"/>
</dbReference>
<keyword evidence="10" id="KW-0269">Exonuclease</keyword>
<evidence type="ECO:0000313" key="20">
    <source>
        <dbReference type="Proteomes" id="UP000192907"/>
    </source>
</evidence>
<evidence type="ECO:0000259" key="17">
    <source>
        <dbReference type="SMART" id="SM00475"/>
    </source>
</evidence>
<dbReference type="InterPro" id="IPR008918">
    <property type="entry name" value="HhH2"/>
</dbReference>
<dbReference type="InterPro" id="IPR029060">
    <property type="entry name" value="PIN-like_dom_sf"/>
</dbReference>
<evidence type="ECO:0000256" key="8">
    <source>
        <dbReference type="ARBA" id="ARBA00022763"/>
    </source>
</evidence>
<keyword evidence="12 16" id="KW-0238">DNA-binding</keyword>
<dbReference type="InterPro" id="IPR043502">
    <property type="entry name" value="DNA/RNA_pol_sf"/>
</dbReference>
<dbReference type="GO" id="GO:0003677">
    <property type="term" value="F:DNA binding"/>
    <property type="evidence" value="ECO:0007669"/>
    <property type="project" value="UniProtKB-UniRule"/>
</dbReference>
<dbReference type="SUPFAM" id="SSF47807">
    <property type="entry name" value="5' to 3' exonuclease, C-terminal subdomain"/>
    <property type="match status" value="1"/>
</dbReference>
<dbReference type="Gene3D" id="3.30.420.10">
    <property type="entry name" value="Ribonuclease H-like superfamily/Ribonuclease H"/>
    <property type="match status" value="1"/>
</dbReference>
<evidence type="ECO:0000256" key="3">
    <source>
        <dbReference type="ARBA" id="ARBA00020311"/>
    </source>
</evidence>
<dbReference type="CDD" id="cd09898">
    <property type="entry name" value="H3TH_53EXO"/>
    <property type="match status" value="1"/>
</dbReference>
<evidence type="ECO:0000256" key="12">
    <source>
        <dbReference type="ARBA" id="ARBA00023125"/>
    </source>
</evidence>
<gene>
    <name evidence="16" type="primary">polA</name>
    <name evidence="19" type="ORF">SAMN06296036_12454</name>
</gene>
<reference evidence="20" key="1">
    <citation type="submission" date="2017-04" db="EMBL/GenBank/DDBJ databases">
        <authorList>
            <person name="Varghese N."/>
            <person name="Submissions S."/>
        </authorList>
    </citation>
    <scope>NUCLEOTIDE SEQUENCE [LARGE SCALE GENOMIC DNA]</scope>
    <source>
        <strain evidence="20">RKEM611</strain>
    </source>
</reference>
<dbReference type="Gene3D" id="3.30.70.370">
    <property type="match status" value="1"/>
</dbReference>
<protein>
    <recommendedName>
        <fullName evidence="3 15">DNA polymerase I</fullName>
        <ecNumber evidence="2 15">2.7.7.7</ecNumber>
    </recommendedName>
</protein>
<dbReference type="InterPro" id="IPR036279">
    <property type="entry name" value="5-3_exonuclease_C_sf"/>
</dbReference>
<keyword evidence="7" id="KW-0540">Nuclease</keyword>
<evidence type="ECO:0000259" key="18">
    <source>
        <dbReference type="SMART" id="SM00482"/>
    </source>
</evidence>
<dbReference type="SUPFAM" id="SSF88723">
    <property type="entry name" value="PIN domain-like"/>
    <property type="match status" value="1"/>
</dbReference>
<dbReference type="InterPro" id="IPR001098">
    <property type="entry name" value="DNA-dir_DNA_pol_A_palm_dom"/>
</dbReference>
<dbReference type="InterPro" id="IPR018320">
    <property type="entry name" value="DNA_polymerase_1"/>
</dbReference>
<dbReference type="FunFam" id="1.10.150.20:FF:000003">
    <property type="entry name" value="DNA polymerase I"/>
    <property type="match status" value="1"/>
</dbReference>
<dbReference type="SUPFAM" id="SSF56672">
    <property type="entry name" value="DNA/RNA polymerases"/>
    <property type="match status" value="1"/>
</dbReference>
<dbReference type="Gene3D" id="1.10.150.20">
    <property type="entry name" value="5' to 3' exonuclease, C-terminal subdomain"/>
    <property type="match status" value="2"/>
</dbReference>
<keyword evidence="13 16" id="KW-0234">DNA repair</keyword>
<dbReference type="STRING" id="1513793.SAMN06296036_12454"/>
<dbReference type="GO" id="GO:0006261">
    <property type="term" value="P:DNA-templated DNA replication"/>
    <property type="evidence" value="ECO:0007669"/>
    <property type="project" value="UniProtKB-UniRule"/>
</dbReference>
<proteinExistence type="inferred from homology"/>
<dbReference type="PRINTS" id="PR00868">
    <property type="entry name" value="DNAPOLI"/>
</dbReference>
<dbReference type="SMART" id="SM00482">
    <property type="entry name" value="POLAc"/>
    <property type="match status" value="1"/>
</dbReference>
<dbReference type="AlphaFoldDB" id="A0A1Y6CRT1"/>
<organism evidence="19 20">
    <name type="scientific">Pseudobacteriovorax antillogorgiicola</name>
    <dbReference type="NCBI Taxonomy" id="1513793"/>
    <lineage>
        <taxon>Bacteria</taxon>
        <taxon>Pseudomonadati</taxon>
        <taxon>Bdellovibrionota</taxon>
        <taxon>Oligoflexia</taxon>
        <taxon>Oligoflexales</taxon>
        <taxon>Pseudobacteriovoracaceae</taxon>
        <taxon>Pseudobacteriovorax</taxon>
    </lineage>
</organism>
<comment type="similarity">
    <text evidence="1 16">Belongs to the DNA polymerase type-A family.</text>
</comment>
<dbReference type="PANTHER" id="PTHR10133">
    <property type="entry name" value="DNA POLYMERASE I"/>
    <property type="match status" value="1"/>
</dbReference>
<dbReference type="InterPro" id="IPR002421">
    <property type="entry name" value="5-3_exonuclease"/>
</dbReference>
<dbReference type="EC" id="2.7.7.7" evidence="2 15"/>
<dbReference type="GO" id="GO:0008408">
    <property type="term" value="F:3'-5' exonuclease activity"/>
    <property type="evidence" value="ECO:0007669"/>
    <property type="project" value="InterPro"/>
</dbReference>
<evidence type="ECO:0000256" key="11">
    <source>
        <dbReference type="ARBA" id="ARBA00022932"/>
    </source>
</evidence>
<dbReference type="PROSITE" id="PS00447">
    <property type="entry name" value="DNA_POLYMERASE_A"/>
    <property type="match status" value="1"/>
</dbReference>
<dbReference type="EMBL" id="FWZT01000024">
    <property type="protein sequence ID" value="SMF68699.1"/>
    <property type="molecule type" value="Genomic_DNA"/>
</dbReference>
<dbReference type="GO" id="GO:0008409">
    <property type="term" value="F:5'-3' exonuclease activity"/>
    <property type="evidence" value="ECO:0007669"/>
    <property type="project" value="InterPro"/>
</dbReference>
<dbReference type="RefSeq" id="WP_159455618.1">
    <property type="nucleotide sequence ID" value="NZ_FWZT01000024.1"/>
</dbReference>
<feature type="domain" description="DNA-directed DNA polymerase family A palm" evidence="18">
    <location>
        <begin position="646"/>
        <end position="852"/>
    </location>
</feature>
<dbReference type="Gene3D" id="1.20.1060.10">
    <property type="entry name" value="Taq DNA Polymerase, Chain T, domain 4"/>
    <property type="match status" value="1"/>
</dbReference>
<keyword evidence="4 16" id="KW-0808">Transferase</keyword>
<dbReference type="NCBIfam" id="TIGR00593">
    <property type="entry name" value="pola"/>
    <property type="match status" value="1"/>
</dbReference>
<dbReference type="GO" id="GO:0003887">
    <property type="term" value="F:DNA-directed DNA polymerase activity"/>
    <property type="evidence" value="ECO:0007669"/>
    <property type="project" value="UniProtKB-UniRule"/>
</dbReference>
<keyword evidence="9" id="KW-0378">Hydrolase</keyword>
<dbReference type="SUPFAM" id="SSF53098">
    <property type="entry name" value="Ribonuclease H-like"/>
    <property type="match status" value="1"/>
</dbReference>
<evidence type="ECO:0000256" key="14">
    <source>
        <dbReference type="ARBA" id="ARBA00049244"/>
    </source>
</evidence>
<evidence type="ECO:0000256" key="2">
    <source>
        <dbReference type="ARBA" id="ARBA00012417"/>
    </source>
</evidence>
<evidence type="ECO:0000256" key="1">
    <source>
        <dbReference type="ARBA" id="ARBA00007705"/>
    </source>
</evidence>
<dbReference type="Pfam" id="PF01367">
    <property type="entry name" value="5_3_exonuc"/>
    <property type="match status" value="1"/>
</dbReference>
<evidence type="ECO:0000256" key="15">
    <source>
        <dbReference type="NCBIfam" id="TIGR00593"/>
    </source>
</evidence>
<dbReference type="PANTHER" id="PTHR10133:SF27">
    <property type="entry name" value="DNA POLYMERASE NU"/>
    <property type="match status" value="1"/>
</dbReference>
<keyword evidence="5 16" id="KW-0548">Nucleotidyltransferase</keyword>
<dbReference type="GO" id="GO:0006302">
    <property type="term" value="P:double-strand break repair"/>
    <property type="evidence" value="ECO:0007669"/>
    <property type="project" value="TreeGrafter"/>
</dbReference>
<evidence type="ECO:0000256" key="5">
    <source>
        <dbReference type="ARBA" id="ARBA00022695"/>
    </source>
</evidence>
<evidence type="ECO:0000256" key="16">
    <source>
        <dbReference type="RuleBase" id="RU004460"/>
    </source>
</evidence>
<accession>A0A1Y6CRT1</accession>
<dbReference type="InterPro" id="IPR036397">
    <property type="entry name" value="RNaseH_sf"/>
</dbReference>
<dbReference type="InterPro" id="IPR002298">
    <property type="entry name" value="DNA_polymerase_A"/>
</dbReference>
<evidence type="ECO:0000256" key="7">
    <source>
        <dbReference type="ARBA" id="ARBA00022722"/>
    </source>
</evidence>
<dbReference type="Pfam" id="PF01612">
    <property type="entry name" value="DNA_pol_A_exo1"/>
    <property type="match status" value="1"/>
</dbReference>
<dbReference type="CDD" id="cd09859">
    <property type="entry name" value="PIN_53EXO"/>
    <property type="match status" value="1"/>
</dbReference>
<evidence type="ECO:0000256" key="9">
    <source>
        <dbReference type="ARBA" id="ARBA00022801"/>
    </source>
</evidence>
<evidence type="ECO:0000313" key="19">
    <source>
        <dbReference type="EMBL" id="SMF68699.1"/>
    </source>
</evidence>
<keyword evidence="20" id="KW-1185">Reference proteome</keyword>
<dbReference type="InterPro" id="IPR019760">
    <property type="entry name" value="DNA-dir_DNA_pol_A_CS"/>
</dbReference>
<dbReference type="InterPro" id="IPR012337">
    <property type="entry name" value="RNaseH-like_sf"/>
</dbReference>
<dbReference type="SMART" id="SM00279">
    <property type="entry name" value="HhH2"/>
    <property type="match status" value="1"/>
</dbReference>
<dbReference type="InterPro" id="IPR020045">
    <property type="entry name" value="DNA_polI_H3TH"/>
</dbReference>
<dbReference type="NCBIfam" id="NF004397">
    <property type="entry name" value="PRK05755.1"/>
    <property type="match status" value="1"/>
</dbReference>
<sequence length="888" mass="99986">MAKIKRFFIVDVMAMAYRTFFALGSSQLSRKDGLPTGAIYGSAMFLNKLLQEEQPDYLAFVSDAPGPTFRHEIYKDYKAHRDEAPADLKAQIPHIFDLITRFGFDAIQEKGYEADDLIGTFASKFASEKVHIYIVSGDKDFYQLVSDRVFLYAPKRNDRIEIVDIEGVYKKFSCTPEQVIDCLALIGDSSDNVPGVKGIGEKGAAQLIEAYGSLEGIYENLEKITAKRQRNGLENYRGDAFLSKELVTIDRKVPIPFKLKDFACDAMTVAHRPEILNFYESMEFKGLARKITKAVAPEEGTGKEVDDRNKSLPRASRSAKVVTVTDDQMADFLSNLQEGSPISVWVEFDGDTMPSRRLRKIWISHLKQNLCYEVPQDSDERLISMTYISTLFGDRNHIKVGYDLKRVAQALYNEDLSFELPIVDIQVVAYLIDPNENRQSWEHLLDRYLGVLPESGQESSQLLRLYNEMMSHLRRMNLESVLDEIEMPLLPVLAKMEFRGVAIDASYLMDYSRDLNKKVRSLEKRIYKEAGQEFNINSTKQLAEIMFDDLAIHEELGVKKIKKTKTGYSTDESVLTSLSAHPLPKLVLEYRMLTKLKSTWIDSLPQHIDSQSDRVHASFHQTVAATGRLSSDKPNLQNIPMRTDEGRLIRKAFVASKGYLLLSADYSQVEIRLLAGMANESHLIEAFKNGEDIHTATAAKIFGIAPEDVDVNIRSRAKAVNFGILYGMGPQRLAQETGVSLTEAKDFIQKYFAAYPGIKSFTDGLIQSAKTHGYTTTITGRRRPVPGLADGNRAVAARAENIAVNSPIQGSAADIIKIAMIRIHADLERERLKAYLIMQVHDELIVECHQDDADKVAAIIKVGMEEAVKFPVPLIVEQGQGRTWYDAH</sequence>
<dbReference type="FunFam" id="1.20.1060.10:FF:000001">
    <property type="entry name" value="DNA polymerase I"/>
    <property type="match status" value="1"/>
</dbReference>
<dbReference type="SMART" id="SM00475">
    <property type="entry name" value="53EXOc"/>
    <property type="match status" value="1"/>
</dbReference>
<evidence type="ECO:0000256" key="13">
    <source>
        <dbReference type="ARBA" id="ARBA00023204"/>
    </source>
</evidence>
<keyword evidence="11 16" id="KW-0239">DNA-directed DNA polymerase</keyword>
<dbReference type="InterPro" id="IPR002562">
    <property type="entry name" value="3'-5'_exonuclease_dom"/>
</dbReference>
<comment type="catalytic activity">
    <reaction evidence="14 16">
        <text>DNA(n) + a 2'-deoxyribonucleoside 5'-triphosphate = DNA(n+1) + diphosphate</text>
        <dbReference type="Rhea" id="RHEA:22508"/>
        <dbReference type="Rhea" id="RHEA-COMP:17339"/>
        <dbReference type="Rhea" id="RHEA-COMP:17340"/>
        <dbReference type="ChEBI" id="CHEBI:33019"/>
        <dbReference type="ChEBI" id="CHEBI:61560"/>
        <dbReference type="ChEBI" id="CHEBI:173112"/>
        <dbReference type="EC" id="2.7.7.7"/>
    </reaction>
</comment>
<evidence type="ECO:0000256" key="10">
    <source>
        <dbReference type="ARBA" id="ARBA00022839"/>
    </source>
</evidence>
<keyword evidence="6 16" id="KW-0235">DNA replication</keyword>
<dbReference type="FunFam" id="1.10.150.20:FF:000002">
    <property type="entry name" value="DNA polymerase I"/>
    <property type="match status" value="1"/>
</dbReference>
<evidence type="ECO:0000256" key="6">
    <source>
        <dbReference type="ARBA" id="ARBA00022705"/>
    </source>
</evidence>